<dbReference type="InterPro" id="IPR015590">
    <property type="entry name" value="Aldehyde_DH_dom"/>
</dbReference>
<keyword evidence="1" id="KW-0560">Oxidoreductase</keyword>
<organism evidence="3 4">
    <name type="scientific">Sulfitobacter noctilucicola</name>
    <dbReference type="NCBI Taxonomy" id="1342301"/>
    <lineage>
        <taxon>Bacteria</taxon>
        <taxon>Pseudomonadati</taxon>
        <taxon>Pseudomonadota</taxon>
        <taxon>Alphaproteobacteria</taxon>
        <taxon>Rhodobacterales</taxon>
        <taxon>Roseobacteraceae</taxon>
        <taxon>Sulfitobacter</taxon>
    </lineage>
</organism>
<dbReference type="SUPFAM" id="SSF53720">
    <property type="entry name" value="ALDH-like"/>
    <property type="match status" value="1"/>
</dbReference>
<dbReference type="AlphaFoldDB" id="A0A7W6M7V3"/>
<accession>A0A7W6M7V3</accession>
<dbReference type="EMBL" id="JACIFU010000002">
    <property type="protein sequence ID" value="MBB4174041.1"/>
    <property type="molecule type" value="Genomic_DNA"/>
</dbReference>
<feature type="domain" description="Aldehyde dehydrogenase" evidence="2">
    <location>
        <begin position="27"/>
        <end position="76"/>
    </location>
</feature>
<dbReference type="Gene3D" id="3.40.605.10">
    <property type="entry name" value="Aldehyde Dehydrogenase, Chain A, domain 1"/>
    <property type="match status" value="1"/>
</dbReference>
<dbReference type="InterPro" id="IPR016162">
    <property type="entry name" value="Ald_DH_N"/>
</dbReference>
<keyword evidence="3" id="KW-0378">Hydrolase</keyword>
<comment type="caution">
    <text evidence="3">The sequence shown here is derived from an EMBL/GenBank/DDBJ whole genome shotgun (WGS) entry which is preliminary data.</text>
</comment>
<gene>
    <name evidence="3" type="ORF">GGR93_001814</name>
</gene>
<keyword evidence="4" id="KW-1185">Reference proteome</keyword>
<proteinExistence type="predicted"/>
<reference evidence="3 4" key="1">
    <citation type="submission" date="2020-08" db="EMBL/GenBank/DDBJ databases">
        <title>Genomic Encyclopedia of Type Strains, Phase IV (KMG-IV): sequencing the most valuable type-strain genomes for metagenomic binning, comparative biology and taxonomic classification.</title>
        <authorList>
            <person name="Goeker M."/>
        </authorList>
    </citation>
    <scope>NUCLEOTIDE SEQUENCE [LARGE SCALE GENOMIC DNA]</scope>
    <source>
        <strain evidence="3 4">DSM 101015</strain>
    </source>
</reference>
<keyword evidence="3" id="KW-0547">Nucleotide-binding</keyword>
<sequence length="121" mass="12848">MDSTKAGWTKRASGLTFRNQASIHGKFVDAASDETFQSINPANAAVLADVGSCDVEDVNLSVSAARSAFDSGSWSRPAPIREDLGRVRTLNSLNMGKLVTDAVIIDPLDPTSKRGAIVENK</sequence>
<evidence type="ECO:0000313" key="3">
    <source>
        <dbReference type="EMBL" id="MBB4174041.1"/>
    </source>
</evidence>
<evidence type="ECO:0000256" key="1">
    <source>
        <dbReference type="ARBA" id="ARBA00023002"/>
    </source>
</evidence>
<keyword evidence="3" id="KW-0067">ATP-binding</keyword>
<evidence type="ECO:0000313" key="4">
    <source>
        <dbReference type="Proteomes" id="UP000565745"/>
    </source>
</evidence>
<dbReference type="Proteomes" id="UP000565745">
    <property type="component" value="Unassembled WGS sequence"/>
</dbReference>
<name>A0A7W6M7V3_9RHOB</name>
<dbReference type="Pfam" id="PF00171">
    <property type="entry name" value="Aldedh"/>
    <property type="match status" value="1"/>
</dbReference>
<dbReference type="RefSeq" id="WP_025057142.1">
    <property type="nucleotide sequence ID" value="NZ_JACIFU010000002.1"/>
</dbReference>
<dbReference type="InterPro" id="IPR016161">
    <property type="entry name" value="Ald_DH/histidinol_DH"/>
</dbReference>
<dbReference type="GO" id="GO:0004386">
    <property type="term" value="F:helicase activity"/>
    <property type="evidence" value="ECO:0007669"/>
    <property type="project" value="UniProtKB-KW"/>
</dbReference>
<protein>
    <submittedName>
        <fullName evidence="3">DNA helicase HerA-like ATPase</fullName>
    </submittedName>
</protein>
<evidence type="ECO:0000259" key="2">
    <source>
        <dbReference type="Pfam" id="PF00171"/>
    </source>
</evidence>
<dbReference type="GO" id="GO:0016491">
    <property type="term" value="F:oxidoreductase activity"/>
    <property type="evidence" value="ECO:0007669"/>
    <property type="project" value="UniProtKB-KW"/>
</dbReference>
<keyword evidence="3" id="KW-0347">Helicase</keyword>